<dbReference type="InterPro" id="IPR026960">
    <property type="entry name" value="RVT-Znf"/>
</dbReference>
<evidence type="ECO:0000256" key="1">
    <source>
        <dbReference type="SAM" id="MobiDB-lite"/>
    </source>
</evidence>
<dbReference type="PANTHER" id="PTHR33710:SF64">
    <property type="entry name" value="ENDONUCLEASE_EXONUCLEASE_PHOSPHATASE DOMAIN-CONTAINING PROTEIN"/>
    <property type="match status" value="1"/>
</dbReference>
<dbReference type="InterPro" id="IPR036691">
    <property type="entry name" value="Endo/exonu/phosph_ase_sf"/>
</dbReference>
<feature type="domain" description="Endonuclease/exonuclease/phosphatase" evidence="2">
    <location>
        <begin position="218"/>
        <end position="421"/>
    </location>
</feature>
<dbReference type="InterPro" id="IPR005135">
    <property type="entry name" value="Endo/exonuclease/phosphatase"/>
</dbReference>
<organism evidence="4 5">
    <name type="scientific">Artemisia annua</name>
    <name type="common">Sweet wormwood</name>
    <dbReference type="NCBI Taxonomy" id="35608"/>
    <lineage>
        <taxon>Eukaryota</taxon>
        <taxon>Viridiplantae</taxon>
        <taxon>Streptophyta</taxon>
        <taxon>Embryophyta</taxon>
        <taxon>Tracheophyta</taxon>
        <taxon>Spermatophyta</taxon>
        <taxon>Magnoliopsida</taxon>
        <taxon>eudicotyledons</taxon>
        <taxon>Gunneridae</taxon>
        <taxon>Pentapetalae</taxon>
        <taxon>asterids</taxon>
        <taxon>campanulids</taxon>
        <taxon>Asterales</taxon>
        <taxon>Asteraceae</taxon>
        <taxon>Asteroideae</taxon>
        <taxon>Anthemideae</taxon>
        <taxon>Artemisiinae</taxon>
        <taxon>Artemisia</taxon>
    </lineage>
</organism>
<evidence type="ECO:0000259" key="3">
    <source>
        <dbReference type="Pfam" id="PF13966"/>
    </source>
</evidence>
<dbReference type="STRING" id="35608.A0A2U1LIC7"/>
<dbReference type="AlphaFoldDB" id="A0A2U1LIC7"/>
<dbReference type="OrthoDB" id="786283at2759"/>
<name>A0A2U1LIC7_ARTAN</name>
<dbReference type="Proteomes" id="UP000245207">
    <property type="component" value="Unassembled WGS sequence"/>
</dbReference>
<dbReference type="Pfam" id="PF13966">
    <property type="entry name" value="zf-RVT"/>
    <property type="match status" value="1"/>
</dbReference>
<evidence type="ECO:0000313" key="4">
    <source>
        <dbReference type="EMBL" id="PWA48762.1"/>
    </source>
</evidence>
<keyword evidence="4" id="KW-0808">Transferase</keyword>
<dbReference type="Pfam" id="PF03372">
    <property type="entry name" value="Exo_endo_phos"/>
    <property type="match status" value="1"/>
</dbReference>
<feature type="region of interest" description="Disordered" evidence="1">
    <location>
        <begin position="140"/>
        <end position="160"/>
    </location>
</feature>
<evidence type="ECO:0000259" key="2">
    <source>
        <dbReference type="Pfam" id="PF03372"/>
    </source>
</evidence>
<feature type="compositionally biased region" description="Polar residues" evidence="1">
    <location>
        <begin position="27"/>
        <end position="38"/>
    </location>
</feature>
<dbReference type="Gene3D" id="3.60.10.10">
    <property type="entry name" value="Endonuclease/exonuclease/phosphatase"/>
    <property type="match status" value="1"/>
</dbReference>
<comment type="caution">
    <text evidence="4">The sequence shown here is derived from an EMBL/GenBank/DDBJ whole genome shotgun (WGS) entry which is preliminary data.</text>
</comment>
<dbReference type="GO" id="GO:0003964">
    <property type="term" value="F:RNA-directed DNA polymerase activity"/>
    <property type="evidence" value="ECO:0007669"/>
    <property type="project" value="UniProtKB-KW"/>
</dbReference>
<proteinExistence type="predicted"/>
<keyword evidence="5" id="KW-1185">Reference proteome</keyword>
<accession>A0A2U1LIC7</accession>
<feature type="domain" description="Reverse transcriptase zinc-binding" evidence="3">
    <location>
        <begin position="679"/>
        <end position="736"/>
    </location>
</feature>
<keyword evidence="4" id="KW-0548">Nucleotidyltransferase</keyword>
<gene>
    <name evidence="4" type="ORF">CTI12_AA487920</name>
</gene>
<sequence>MRTTYVGRPKREKSGDPGLNLNDIDDVNQSPITDQGVSDNDIGTDGGNQCHNYGLENSVNVLKRKKSKQKNVEVGCVSGGHYSSSNDRPTKGFKTGGLSDDDPFNLNPFILGLDGNVLKTRGMGPVQISNSFQTLLVETEETPEENEKEVPSVAKETSPNLTSEAELRDKEMAATKEFGGRLGVDLQGFEQLVSKTIEGEGLQFGVRADGNASWCKGLISKYKVDFMGLQESILGDPDKFDFSMVWGTRDCDVDVVGARGKSGGLISIWNPRKFNILKTTLDQNFIVTTGNIIEDGSILNVVNVYAPQKVGEKRALWERLLAVMQGMLGMWIFIGDFSSVRWDCERRNSKFNNRAARDFNSFIDEACLQEFTMQGSRFTFMTGYGKDAKMSKIDRMLVCQDFFNRWHGACLRALPRELSDHSPLLLTVSDSNYGAKPFKWFNSWLDREGCEDIVRDAWNNVSFEGPADIVIFKKFVAVKLALMSWWKSFSKKEGAELEFLKNDIRRLELIMETRDLEEDELWVWEESKKELDRMVFLKNKDLKQKSRVNWASLGDENSAYFHRCINGRKAANDIPGVLVNGEWISKPPWPALFSLEKDKECSVSSRVVYDGTQYQMSSSWSSCFHTVEGISEKQDVLFMLSQVRLYDRKDRWIWDNKPAVEFSVAAVKDSIRQNLVGCSSHVNTLVWRIDKGRVPTRVELIRRNIVLPSARCPMCNSADESVSHIFFSCIFASGVWSLVWRWCKMSVASFADYEAVLKWPSSRSNSAKEKKIICGIFWVTSWAIWKERNKVVFQNGEPKVMEVVSLIKSMSFIWLKYRSKYHRIVWNDWVKYPLYML</sequence>
<dbReference type="EMBL" id="PKPP01009216">
    <property type="protein sequence ID" value="PWA48762.1"/>
    <property type="molecule type" value="Genomic_DNA"/>
</dbReference>
<evidence type="ECO:0000313" key="5">
    <source>
        <dbReference type="Proteomes" id="UP000245207"/>
    </source>
</evidence>
<keyword evidence="4" id="KW-0695">RNA-directed DNA polymerase</keyword>
<feature type="region of interest" description="Disordered" evidence="1">
    <location>
        <begin position="1"/>
        <end position="46"/>
    </location>
</feature>
<protein>
    <submittedName>
        <fullName evidence="4">RNA-directed DNA polymerase, eukaryota, Reverse transcriptase zinc-binding domain protein</fullName>
    </submittedName>
</protein>
<dbReference type="PANTHER" id="PTHR33710">
    <property type="entry name" value="BNAC02G09200D PROTEIN"/>
    <property type="match status" value="1"/>
</dbReference>
<dbReference type="SUPFAM" id="SSF56219">
    <property type="entry name" value="DNase I-like"/>
    <property type="match status" value="1"/>
</dbReference>
<reference evidence="4 5" key="1">
    <citation type="journal article" date="2018" name="Mol. Plant">
        <title>The genome of Artemisia annua provides insight into the evolution of Asteraceae family and artemisinin biosynthesis.</title>
        <authorList>
            <person name="Shen Q."/>
            <person name="Zhang L."/>
            <person name="Liao Z."/>
            <person name="Wang S."/>
            <person name="Yan T."/>
            <person name="Shi P."/>
            <person name="Liu M."/>
            <person name="Fu X."/>
            <person name="Pan Q."/>
            <person name="Wang Y."/>
            <person name="Lv Z."/>
            <person name="Lu X."/>
            <person name="Zhang F."/>
            <person name="Jiang W."/>
            <person name="Ma Y."/>
            <person name="Chen M."/>
            <person name="Hao X."/>
            <person name="Li L."/>
            <person name="Tang Y."/>
            <person name="Lv G."/>
            <person name="Zhou Y."/>
            <person name="Sun X."/>
            <person name="Brodelius P.E."/>
            <person name="Rose J.K.C."/>
            <person name="Tang K."/>
        </authorList>
    </citation>
    <scope>NUCLEOTIDE SEQUENCE [LARGE SCALE GENOMIC DNA]</scope>
    <source>
        <strain evidence="5">cv. Huhao1</strain>
        <tissue evidence="4">Leaf</tissue>
    </source>
</reference>